<name>A0A150N709_9BACL</name>
<dbReference type="EMBL" id="LQYW01000014">
    <property type="protein sequence ID" value="KYD32382.1"/>
    <property type="molecule type" value="Genomic_DNA"/>
</dbReference>
<reference evidence="2 3" key="1">
    <citation type="submission" date="2016-01" db="EMBL/GenBank/DDBJ databases">
        <title>Draft Genome Sequences of Seven Thermophilic Sporeformers Isolated from Foods.</title>
        <authorList>
            <person name="Berendsen E.M."/>
            <person name="Wells-Bennik M.H."/>
            <person name="Krawcyk A.O."/>
            <person name="De Jong A."/>
            <person name="Holsappel S."/>
            <person name="Eijlander R.T."/>
            <person name="Kuipers O.P."/>
        </authorList>
    </citation>
    <scope>NUCLEOTIDE SEQUENCE [LARGE SCALE GENOMIC DNA]</scope>
    <source>
        <strain evidence="2 3">B4110</strain>
    </source>
</reference>
<dbReference type="Pfam" id="PF04367">
    <property type="entry name" value="DUF502"/>
    <property type="match status" value="1"/>
</dbReference>
<evidence type="ECO:0000313" key="2">
    <source>
        <dbReference type="EMBL" id="KYD32382.1"/>
    </source>
</evidence>
<dbReference type="PANTHER" id="PTHR31876">
    <property type="entry name" value="COV-LIKE PROTEIN 1"/>
    <property type="match status" value="1"/>
</dbReference>
<proteinExistence type="predicted"/>
<dbReference type="InterPro" id="IPR007462">
    <property type="entry name" value="COV1-like"/>
</dbReference>
<keyword evidence="1" id="KW-0812">Transmembrane</keyword>
<keyword evidence="1" id="KW-0472">Membrane</keyword>
<dbReference type="PATRIC" id="fig|153151.4.peg.469"/>
<feature type="transmembrane region" description="Helical" evidence="1">
    <location>
        <begin position="48"/>
        <end position="68"/>
    </location>
</feature>
<feature type="transmembrane region" description="Helical" evidence="1">
    <location>
        <begin position="12"/>
        <end position="36"/>
    </location>
</feature>
<dbReference type="RefSeq" id="WP_062677370.1">
    <property type="nucleotide sequence ID" value="NZ_LQYW01000014.1"/>
</dbReference>
<keyword evidence="1" id="KW-1133">Transmembrane helix</keyword>
<dbReference type="AlphaFoldDB" id="A0A150N709"/>
<comment type="caution">
    <text evidence="2">The sequence shown here is derived from an EMBL/GenBank/DDBJ whole genome shotgun (WGS) entry which is preliminary data.</text>
</comment>
<accession>A0A150N709</accession>
<evidence type="ECO:0000256" key="1">
    <source>
        <dbReference type="SAM" id="Phobius"/>
    </source>
</evidence>
<gene>
    <name evidence="2" type="ORF">B4110_2004</name>
</gene>
<evidence type="ECO:0000313" key="3">
    <source>
        <dbReference type="Proteomes" id="UP000075324"/>
    </source>
</evidence>
<dbReference type="PANTHER" id="PTHR31876:SF26">
    <property type="entry name" value="PROTEIN LIKE COV 2"/>
    <property type="match status" value="1"/>
</dbReference>
<protein>
    <recommendedName>
        <fullName evidence="4">DUF502 domain-containing protein</fullName>
    </recommendedName>
</protein>
<dbReference type="Proteomes" id="UP000075324">
    <property type="component" value="Unassembled WGS sequence"/>
</dbReference>
<evidence type="ECO:0008006" key="4">
    <source>
        <dbReference type="Google" id="ProtNLM"/>
    </source>
</evidence>
<organism evidence="2 3">
    <name type="scientific">Parageobacillus toebii</name>
    <dbReference type="NCBI Taxonomy" id="153151"/>
    <lineage>
        <taxon>Bacteria</taxon>
        <taxon>Bacillati</taxon>
        <taxon>Bacillota</taxon>
        <taxon>Bacilli</taxon>
        <taxon>Bacillales</taxon>
        <taxon>Anoxybacillaceae</taxon>
        <taxon>Parageobacillus</taxon>
    </lineage>
</organism>
<sequence>MKFFVKNFINGVITFVPIILAIYVCYKVFAFFDGLFGSYVRPYFKDDYIPGIGILCTIILITVLGWLSTQYISGKIIRLVDRLLESIPLIKTVYSVIKDTITSFVGEKRSFSKVVLVELPNTGMKCIGFITSEEVANWFNPLQDHVAVYIPQTFQVAGITFLVPKEQVQVIDMKPEEAMKFVLSGGMASSKKKGLPET</sequence>